<dbReference type="InterPro" id="IPR016130">
    <property type="entry name" value="Tyr_Pase_AS"/>
</dbReference>
<dbReference type="PROSITE" id="PS50056">
    <property type="entry name" value="TYR_PHOSPHATASE_2"/>
    <property type="match status" value="1"/>
</dbReference>
<dbReference type="RefSeq" id="WP_203908876.1">
    <property type="nucleotide sequence ID" value="NZ_BONY01000016.1"/>
</dbReference>
<gene>
    <name evidence="3" type="ORF">Rhe02_30710</name>
</gene>
<evidence type="ECO:0000313" key="3">
    <source>
        <dbReference type="EMBL" id="GIH05004.1"/>
    </source>
</evidence>
<proteinExistence type="inferred from homology"/>
<dbReference type="InterPro" id="IPR029021">
    <property type="entry name" value="Prot-tyrosine_phosphatase-like"/>
</dbReference>
<dbReference type="InterPro" id="IPR000387">
    <property type="entry name" value="Tyr_Pase_dom"/>
</dbReference>
<evidence type="ECO:0000256" key="1">
    <source>
        <dbReference type="ARBA" id="ARBA00009580"/>
    </source>
</evidence>
<dbReference type="GO" id="GO:0004721">
    <property type="term" value="F:phosphoprotein phosphatase activity"/>
    <property type="evidence" value="ECO:0007669"/>
    <property type="project" value="InterPro"/>
</dbReference>
<dbReference type="Pfam" id="PF13350">
    <property type="entry name" value="Y_phosphatase3"/>
    <property type="match status" value="1"/>
</dbReference>
<dbReference type="PANTHER" id="PTHR31126">
    <property type="entry name" value="TYROSINE-PROTEIN PHOSPHATASE"/>
    <property type="match status" value="1"/>
</dbReference>
<keyword evidence="4" id="KW-1185">Reference proteome</keyword>
<comment type="caution">
    <text evidence="3">The sequence shown here is derived from an EMBL/GenBank/DDBJ whole genome shotgun (WGS) entry which is preliminary data.</text>
</comment>
<name>A0A8J3VF26_9ACTN</name>
<evidence type="ECO:0000313" key="4">
    <source>
        <dbReference type="Proteomes" id="UP000612899"/>
    </source>
</evidence>
<dbReference type="Proteomes" id="UP000612899">
    <property type="component" value="Unassembled WGS sequence"/>
</dbReference>
<accession>A0A8J3VF26</accession>
<dbReference type="Gene3D" id="3.90.190.10">
    <property type="entry name" value="Protein tyrosine phosphatase superfamily"/>
    <property type="match status" value="1"/>
</dbReference>
<dbReference type="EMBL" id="BONY01000016">
    <property type="protein sequence ID" value="GIH05004.1"/>
    <property type="molecule type" value="Genomic_DNA"/>
</dbReference>
<dbReference type="AlphaFoldDB" id="A0A8J3VF26"/>
<dbReference type="PANTHER" id="PTHR31126:SF1">
    <property type="entry name" value="TYROSINE SPECIFIC PROTEIN PHOSPHATASES DOMAIN-CONTAINING PROTEIN"/>
    <property type="match status" value="1"/>
</dbReference>
<dbReference type="InterPro" id="IPR026893">
    <property type="entry name" value="Tyr/Ser_Pase_IphP-type"/>
</dbReference>
<protein>
    <submittedName>
        <fullName evidence="3">Phosphotyrosine protein phosphatase</fullName>
    </submittedName>
</protein>
<sequence length="235" mass="25985">MDRWVDFAGLFNFRDVAMLTGRPGVLYRSDALCSLVEQDRPRYESLGVHTVIDLRRPEEIEGQGRAPQWACQVWHNVTLHEEVWPVGECETEDAVSAYLAGVYLGMHAADVVKVLRILAQEATGPAVLHCAGGRDRTGVVVALLLSLVGVGDAEIAADYAETEKFTLRWLQWHHETTGETVQLPPNIRYTPPEAILGYLGQLRELHGSVQDYLMKAGLDTAVIEALRARMAPAAL</sequence>
<evidence type="ECO:0000259" key="2">
    <source>
        <dbReference type="PROSITE" id="PS50056"/>
    </source>
</evidence>
<organism evidence="3 4">
    <name type="scientific">Rhizocola hellebori</name>
    <dbReference type="NCBI Taxonomy" id="1392758"/>
    <lineage>
        <taxon>Bacteria</taxon>
        <taxon>Bacillati</taxon>
        <taxon>Actinomycetota</taxon>
        <taxon>Actinomycetes</taxon>
        <taxon>Micromonosporales</taxon>
        <taxon>Micromonosporaceae</taxon>
        <taxon>Rhizocola</taxon>
    </lineage>
</organism>
<reference evidence="3" key="1">
    <citation type="submission" date="2021-01" db="EMBL/GenBank/DDBJ databases">
        <title>Whole genome shotgun sequence of Rhizocola hellebori NBRC 109834.</title>
        <authorList>
            <person name="Komaki H."/>
            <person name="Tamura T."/>
        </authorList>
    </citation>
    <scope>NUCLEOTIDE SEQUENCE</scope>
    <source>
        <strain evidence="3">NBRC 109834</strain>
    </source>
</reference>
<dbReference type="SUPFAM" id="SSF52799">
    <property type="entry name" value="(Phosphotyrosine protein) phosphatases II"/>
    <property type="match status" value="1"/>
</dbReference>
<comment type="similarity">
    <text evidence="1">Belongs to the protein-tyrosine phosphatase family.</text>
</comment>
<dbReference type="PROSITE" id="PS00383">
    <property type="entry name" value="TYR_PHOSPHATASE_1"/>
    <property type="match status" value="1"/>
</dbReference>
<feature type="domain" description="Tyrosine specific protein phosphatases" evidence="2">
    <location>
        <begin position="109"/>
        <end position="145"/>
    </location>
</feature>